<organism evidence="2 3">
    <name type="scientific">Candidatus Enterococcus moelleringii</name>
    <dbReference type="NCBI Taxonomy" id="2815325"/>
    <lineage>
        <taxon>Bacteria</taxon>
        <taxon>Bacillati</taxon>
        <taxon>Bacillota</taxon>
        <taxon>Bacilli</taxon>
        <taxon>Lactobacillales</taxon>
        <taxon>Enterococcaceae</taxon>
        <taxon>Enterococcus</taxon>
    </lineage>
</organism>
<dbReference type="Proteomes" id="UP000664601">
    <property type="component" value="Unassembled WGS sequence"/>
</dbReference>
<gene>
    <name evidence="2" type="ORF">JZO70_15920</name>
</gene>
<accession>A0ABS3LDF1</accession>
<feature type="transmembrane region" description="Helical" evidence="1">
    <location>
        <begin position="39"/>
        <end position="59"/>
    </location>
</feature>
<keyword evidence="1" id="KW-0472">Membrane</keyword>
<dbReference type="EMBL" id="JAFREM010000025">
    <property type="protein sequence ID" value="MBO1307664.1"/>
    <property type="molecule type" value="Genomic_DNA"/>
</dbReference>
<reference evidence="2 3" key="1">
    <citation type="submission" date="2021-03" db="EMBL/GenBank/DDBJ databases">
        <title>Enterococcal diversity collection.</title>
        <authorList>
            <person name="Gilmore M.S."/>
            <person name="Schwartzman J."/>
            <person name="Van Tyne D."/>
            <person name="Martin M."/>
            <person name="Earl A.M."/>
            <person name="Manson A.L."/>
            <person name="Straub T."/>
            <person name="Salamzade R."/>
            <person name="Saavedra J."/>
            <person name="Lebreton F."/>
            <person name="Prichula J."/>
            <person name="Schaufler K."/>
            <person name="Gaca A."/>
            <person name="Sgardioli B."/>
            <person name="Wagenaar J."/>
            <person name="Strong T."/>
        </authorList>
    </citation>
    <scope>NUCLEOTIDE SEQUENCE [LARGE SCALE GENOMIC DNA]</scope>
    <source>
        <strain evidence="2 3">669A</strain>
    </source>
</reference>
<evidence type="ECO:0000313" key="3">
    <source>
        <dbReference type="Proteomes" id="UP000664601"/>
    </source>
</evidence>
<evidence type="ECO:0000313" key="2">
    <source>
        <dbReference type="EMBL" id="MBO1307664.1"/>
    </source>
</evidence>
<evidence type="ECO:0000256" key="1">
    <source>
        <dbReference type="SAM" id="Phobius"/>
    </source>
</evidence>
<keyword evidence="1" id="KW-1133">Transmembrane helix</keyword>
<comment type="caution">
    <text evidence="2">The sequence shown here is derived from an EMBL/GenBank/DDBJ whole genome shotgun (WGS) entry which is preliminary data.</text>
</comment>
<name>A0ABS3LDF1_9ENTE</name>
<keyword evidence="1" id="KW-0812">Transmembrane</keyword>
<keyword evidence="3" id="KW-1185">Reference proteome</keyword>
<feature type="transmembrane region" description="Helical" evidence="1">
    <location>
        <begin position="65"/>
        <end position="82"/>
    </location>
</feature>
<sequence>MKKHNEKIIELSQELSKGNVQKSWETATRVTRPSKVTQAASLLSTTLGIGLLCGGLIGTVVGKNVIGLGSLAVGAVTIISNVKNLKRK</sequence>
<protein>
    <submittedName>
        <fullName evidence="2">Uncharacterized protein</fullName>
    </submittedName>
</protein>
<dbReference type="RefSeq" id="WP_207674656.1">
    <property type="nucleotide sequence ID" value="NZ_JAFREM010000025.1"/>
</dbReference>
<proteinExistence type="predicted"/>